<proteinExistence type="predicted"/>
<keyword evidence="5" id="KW-0804">Transcription</keyword>
<dbReference type="InterPro" id="IPR036388">
    <property type="entry name" value="WH-like_DNA-bd_sf"/>
</dbReference>
<dbReference type="GO" id="GO:0016740">
    <property type="term" value="F:transferase activity"/>
    <property type="evidence" value="ECO:0007669"/>
    <property type="project" value="UniProtKB-KW"/>
</dbReference>
<evidence type="ECO:0000313" key="9">
    <source>
        <dbReference type="Proteomes" id="UP000195918"/>
    </source>
</evidence>
<dbReference type="PANTHER" id="PTHR30363">
    <property type="entry name" value="HTH-TYPE TRANSCRIPTIONAL REGULATOR SRLR-RELATED"/>
    <property type="match status" value="1"/>
</dbReference>
<dbReference type="PROSITE" id="PS51000">
    <property type="entry name" value="HTH_DEOR_2"/>
    <property type="match status" value="1"/>
</dbReference>
<dbReference type="PANTHER" id="PTHR30363:SF4">
    <property type="entry name" value="GLYCEROL-3-PHOSPHATE REGULON REPRESSOR"/>
    <property type="match status" value="1"/>
</dbReference>
<evidence type="ECO:0000256" key="4">
    <source>
        <dbReference type="ARBA" id="ARBA00023125"/>
    </source>
</evidence>
<dbReference type="Pfam" id="PF00455">
    <property type="entry name" value="DeoRC"/>
    <property type="match status" value="1"/>
</dbReference>
<dbReference type="Pfam" id="PF08220">
    <property type="entry name" value="HTH_DeoR"/>
    <property type="match status" value="1"/>
</dbReference>
<protein>
    <recommendedName>
        <fullName evidence="1">Lactose phosphotransferase system repressor</fullName>
    </recommendedName>
</protein>
<reference evidence="9" key="1">
    <citation type="submission" date="2017-02" db="EMBL/GenBank/DDBJ databases">
        <authorList>
            <person name="Dridi B."/>
        </authorList>
    </citation>
    <scope>NUCLEOTIDE SEQUENCE [LARGE SCALE GENOMIC DNA]</scope>
    <source>
        <strain evidence="9">bH819</strain>
    </source>
</reference>
<dbReference type="SMART" id="SM01134">
    <property type="entry name" value="DeoRC"/>
    <property type="match status" value="1"/>
</dbReference>
<dbReference type="PROSITE" id="PS00894">
    <property type="entry name" value="HTH_DEOR_1"/>
    <property type="match status" value="1"/>
</dbReference>
<dbReference type="PRINTS" id="PR00037">
    <property type="entry name" value="HTHLACR"/>
</dbReference>
<dbReference type="Proteomes" id="UP000195918">
    <property type="component" value="Unassembled WGS sequence"/>
</dbReference>
<accession>A0A1X6WKU9</accession>
<dbReference type="InterPro" id="IPR014036">
    <property type="entry name" value="DeoR-like_C"/>
</dbReference>
<evidence type="ECO:0000256" key="5">
    <source>
        <dbReference type="ARBA" id="ARBA00023163"/>
    </source>
</evidence>
<keyword evidence="9" id="KW-1185">Reference proteome</keyword>
<dbReference type="GO" id="GO:0003677">
    <property type="term" value="F:DNA binding"/>
    <property type="evidence" value="ECO:0007669"/>
    <property type="project" value="UniProtKB-KW"/>
</dbReference>
<dbReference type="InterPro" id="IPR036390">
    <property type="entry name" value="WH_DNA-bd_sf"/>
</dbReference>
<dbReference type="SMART" id="SM00420">
    <property type="entry name" value="HTH_DEOR"/>
    <property type="match status" value="1"/>
</dbReference>
<gene>
    <name evidence="8" type="ORF">FM121_02580</name>
</gene>
<dbReference type="InterPro" id="IPR037171">
    <property type="entry name" value="NagB/RpiA_transferase-like"/>
</dbReference>
<dbReference type="InterPro" id="IPR050313">
    <property type="entry name" value="Carb_Metab_HTH_regulators"/>
</dbReference>
<name>A0A1X6WKU9_9ENTE</name>
<keyword evidence="2" id="KW-0678">Repressor</keyword>
<dbReference type="GO" id="GO:0003700">
    <property type="term" value="F:DNA-binding transcription factor activity"/>
    <property type="evidence" value="ECO:0007669"/>
    <property type="project" value="InterPro"/>
</dbReference>
<keyword evidence="4" id="KW-0238">DNA-binding</keyword>
<dbReference type="Gene3D" id="1.10.10.10">
    <property type="entry name" value="Winged helix-like DNA-binding domain superfamily/Winged helix DNA-binding domain"/>
    <property type="match status" value="1"/>
</dbReference>
<evidence type="ECO:0000259" key="7">
    <source>
        <dbReference type="PROSITE" id="PS51000"/>
    </source>
</evidence>
<dbReference type="SUPFAM" id="SSF100950">
    <property type="entry name" value="NagB/RpiA/CoA transferase-like"/>
    <property type="match status" value="1"/>
</dbReference>
<evidence type="ECO:0000256" key="6">
    <source>
        <dbReference type="ARBA" id="ARBA00024937"/>
    </source>
</evidence>
<dbReference type="EMBL" id="FWFD01000006">
    <property type="protein sequence ID" value="SLM84953.1"/>
    <property type="molecule type" value="Genomic_DNA"/>
</dbReference>
<evidence type="ECO:0000313" key="8">
    <source>
        <dbReference type="EMBL" id="SLM84953.1"/>
    </source>
</evidence>
<keyword evidence="8" id="KW-0808">Transferase</keyword>
<comment type="function">
    <text evidence="6">Repressor of the lactose catabolism operon. Galactose-6-phosphate is the inducer.</text>
</comment>
<dbReference type="SUPFAM" id="SSF46785">
    <property type="entry name" value="Winged helix' DNA-binding domain"/>
    <property type="match status" value="1"/>
</dbReference>
<evidence type="ECO:0000256" key="1">
    <source>
        <dbReference type="ARBA" id="ARBA00021390"/>
    </source>
</evidence>
<dbReference type="OrthoDB" id="9798651at2"/>
<dbReference type="Gene3D" id="3.40.50.1360">
    <property type="match status" value="1"/>
</dbReference>
<dbReference type="RefSeq" id="WP_086950599.1">
    <property type="nucleotide sequence ID" value="NZ_FWFD01000006.1"/>
</dbReference>
<dbReference type="InterPro" id="IPR018356">
    <property type="entry name" value="Tscrpt_reg_HTH_DeoR_CS"/>
</dbReference>
<keyword evidence="3" id="KW-0805">Transcription regulation</keyword>
<dbReference type="InterPro" id="IPR001034">
    <property type="entry name" value="DeoR_HTH"/>
</dbReference>
<evidence type="ECO:0000256" key="2">
    <source>
        <dbReference type="ARBA" id="ARBA00022491"/>
    </source>
</evidence>
<feature type="domain" description="HTH deoR-type" evidence="7">
    <location>
        <begin position="3"/>
        <end position="58"/>
    </location>
</feature>
<sequence length="251" mass="28491">MNKYQRHEAIIRWVNEQGTVRVSEIVSRYNVSDMTVRRDLEELDDQGLLKKIHGGARSNSAFQYKEITHEDKFDKNTDQKRYIAQRASELIDEGDVIFIGPGTTTALLAEVINYQALSVVTNCLPIFNILLKKKSETFHVYLLGGEMRSVTQSFVGEITNMSLENMRFGKIFFGGNGVKDGIVMTSSVAEAYTQKMALEHSVESYLLLDSSKVWKEDFSKLCHLSDLTAVVMEESNEDKKQAIQVYTELIV</sequence>
<evidence type="ECO:0000256" key="3">
    <source>
        <dbReference type="ARBA" id="ARBA00023015"/>
    </source>
</evidence>
<dbReference type="AlphaFoldDB" id="A0A1X6WKU9"/>
<organism evidence="8 9">
    <name type="scientific">Vagococcus fluvialis bH819</name>
    <dbReference type="NCBI Taxonomy" id="1255619"/>
    <lineage>
        <taxon>Bacteria</taxon>
        <taxon>Bacillati</taxon>
        <taxon>Bacillota</taxon>
        <taxon>Bacilli</taxon>
        <taxon>Lactobacillales</taxon>
        <taxon>Enterococcaceae</taxon>
        <taxon>Vagococcus</taxon>
    </lineage>
</organism>